<keyword evidence="3" id="KW-1185">Reference proteome</keyword>
<feature type="region of interest" description="Disordered" evidence="1">
    <location>
        <begin position="127"/>
        <end position="175"/>
    </location>
</feature>
<accession>A0A834XYB2</accession>
<gene>
    <name evidence="2" type="ORF">HCN44_007887</name>
</gene>
<evidence type="ECO:0000313" key="2">
    <source>
        <dbReference type="EMBL" id="KAF7993384.1"/>
    </source>
</evidence>
<organism evidence="2 3">
    <name type="scientific">Aphidius gifuensis</name>
    <name type="common">Parasitoid wasp</name>
    <dbReference type="NCBI Taxonomy" id="684658"/>
    <lineage>
        <taxon>Eukaryota</taxon>
        <taxon>Metazoa</taxon>
        <taxon>Ecdysozoa</taxon>
        <taxon>Arthropoda</taxon>
        <taxon>Hexapoda</taxon>
        <taxon>Insecta</taxon>
        <taxon>Pterygota</taxon>
        <taxon>Neoptera</taxon>
        <taxon>Endopterygota</taxon>
        <taxon>Hymenoptera</taxon>
        <taxon>Apocrita</taxon>
        <taxon>Ichneumonoidea</taxon>
        <taxon>Braconidae</taxon>
        <taxon>Aphidiinae</taxon>
        <taxon>Aphidius</taxon>
    </lineage>
</organism>
<sequence>MTSIESSFNGPFKHQEHSAAAWEKKRVPNQYRQHCDVPVEQHQVMDNKYINLWIKLYKGPLTSPAMILLVSVKHVFGCNGVNKEIRDCLSKCNDDEIMSNALPRRVEIVGASMGAVVTGTGTKITFNLPPEQDIDSPALPLRKPMPPARSDSTKLTSPKKLAASDQAPPDLLTNF</sequence>
<comment type="caution">
    <text evidence="2">The sequence shown here is derived from an EMBL/GenBank/DDBJ whole genome shotgun (WGS) entry which is preliminary data.</text>
</comment>
<reference evidence="2 3" key="1">
    <citation type="submission" date="2020-08" db="EMBL/GenBank/DDBJ databases">
        <title>Aphidius gifuensis genome sequencing and assembly.</title>
        <authorList>
            <person name="Du Z."/>
        </authorList>
    </citation>
    <scope>NUCLEOTIDE SEQUENCE [LARGE SCALE GENOMIC DNA]</scope>
    <source>
        <strain evidence="2">YNYX2018</strain>
        <tissue evidence="2">Adults</tissue>
    </source>
</reference>
<evidence type="ECO:0000256" key="1">
    <source>
        <dbReference type="SAM" id="MobiDB-lite"/>
    </source>
</evidence>
<evidence type="ECO:0000313" key="3">
    <source>
        <dbReference type="Proteomes" id="UP000639338"/>
    </source>
</evidence>
<protein>
    <submittedName>
        <fullName evidence="2">Uncharacterized protein</fullName>
    </submittedName>
</protein>
<dbReference type="OrthoDB" id="9988752at2759"/>
<dbReference type="Proteomes" id="UP000639338">
    <property type="component" value="Unassembled WGS sequence"/>
</dbReference>
<proteinExistence type="predicted"/>
<dbReference type="EMBL" id="JACMRX010000003">
    <property type="protein sequence ID" value="KAF7993384.1"/>
    <property type="molecule type" value="Genomic_DNA"/>
</dbReference>
<name>A0A834XYB2_APHGI</name>
<dbReference type="AlphaFoldDB" id="A0A834XYB2"/>